<dbReference type="AlphaFoldDB" id="A0A6J2WE32"/>
<dbReference type="RefSeq" id="XP_030642588.1">
    <property type="nucleotide sequence ID" value="XM_030786728.1"/>
</dbReference>
<dbReference type="FunCoup" id="A0A6J2WE32">
    <property type="interactions" value="876"/>
</dbReference>
<dbReference type="Proteomes" id="UP000504632">
    <property type="component" value="Chromosome 10"/>
</dbReference>
<reference evidence="2" key="1">
    <citation type="submission" date="2025-08" db="UniProtKB">
        <authorList>
            <consortium name="RefSeq"/>
        </authorList>
    </citation>
    <scope>IDENTIFICATION</scope>
</reference>
<accession>A0A6J2WE32</accession>
<dbReference type="PANTHER" id="PTHR14815">
    <property type="entry name" value="DDB1- AND CUL4-ASSOCIATED FACTOR 17"/>
    <property type="match status" value="1"/>
</dbReference>
<dbReference type="GO" id="GO:0016567">
    <property type="term" value="P:protein ubiquitination"/>
    <property type="evidence" value="ECO:0007669"/>
    <property type="project" value="InterPro"/>
</dbReference>
<sequence>MCSKKPVCALRPRARKQPNKNACALIHQRTSGISSNDVGTLLRNNLKILRNIILQESAEFVKVWSKSSKSLISYENGRIYFENYRCCYNSHPTKPQRLYELPRRSKAEKIEDSLLCQCPLGTGLPRPSDQKPSLLVLTANNWLYRLSADTGEQLQKVYLASHFKFRCLGWDVSQETFFVKSIQNKQTPLARQAGLDVNVLMHLAVFRVFPLELIGMLELNKTVFGRTVVDVLLSQSVLAVSHSTKSVKLYSFEHIVSKFRTQELVLGQQCDVRGVTGTVGEAPFGIPVNIHITECPPVLFEVSYFENGIQIGGHPWHYIYTPNHKKHRGSHHICSIRNGALAVNGVQEMNCDSLESDWIFFHPDDSGRIIHVGPSTIKVLKIITEQGCDSQSEVVEDFSVTANRDHRALSQVTVTSSGRTVKRRFHQLDDDPEQETFRMLKYEDELDLLAVVDVTQSEDEGKARVRLHDNKSGEMMKIVPLKESWDVTYSHELYFDRDTIIHIEQERNNSFCCHVYKTSRGRGDREEE</sequence>
<dbReference type="GeneID" id="115822809"/>
<organism evidence="1 2">
    <name type="scientific">Chanos chanos</name>
    <name type="common">Milkfish</name>
    <name type="synonym">Mugil chanos</name>
    <dbReference type="NCBI Taxonomy" id="29144"/>
    <lineage>
        <taxon>Eukaryota</taxon>
        <taxon>Metazoa</taxon>
        <taxon>Chordata</taxon>
        <taxon>Craniata</taxon>
        <taxon>Vertebrata</taxon>
        <taxon>Euteleostomi</taxon>
        <taxon>Actinopterygii</taxon>
        <taxon>Neopterygii</taxon>
        <taxon>Teleostei</taxon>
        <taxon>Ostariophysi</taxon>
        <taxon>Gonorynchiformes</taxon>
        <taxon>Chanidae</taxon>
        <taxon>Chanos</taxon>
    </lineage>
</organism>
<name>A0A6J2WE32_CHACN</name>
<evidence type="ECO:0000313" key="2">
    <source>
        <dbReference type="RefSeq" id="XP_030642588.1"/>
    </source>
</evidence>
<dbReference type="GO" id="GO:0080008">
    <property type="term" value="C:Cul4-RING E3 ubiquitin ligase complex"/>
    <property type="evidence" value="ECO:0007669"/>
    <property type="project" value="TreeGrafter"/>
</dbReference>
<evidence type="ECO:0000313" key="1">
    <source>
        <dbReference type="Proteomes" id="UP000504632"/>
    </source>
</evidence>
<dbReference type="OrthoDB" id="9971789at2759"/>
<keyword evidence="1" id="KW-1185">Reference proteome</keyword>
<dbReference type="InParanoid" id="A0A6J2WE32"/>
<gene>
    <name evidence="2" type="primary">dcaf17</name>
</gene>
<dbReference type="PANTHER" id="PTHR14815:SF2">
    <property type="entry name" value="DDB1- AND CUL4-ASSOCIATED FACTOR 17"/>
    <property type="match status" value="1"/>
</dbReference>
<dbReference type="InterPro" id="IPR031620">
    <property type="entry name" value="DCAF17"/>
</dbReference>
<proteinExistence type="predicted"/>
<dbReference type="CTD" id="80067"/>
<dbReference type="Pfam" id="PF15802">
    <property type="entry name" value="DCAF17"/>
    <property type="match status" value="1"/>
</dbReference>
<protein>
    <submittedName>
        <fullName evidence="2">DDB1- and CUL4-associated factor 17</fullName>
    </submittedName>
</protein>